<feature type="transmembrane region" description="Helical" evidence="9">
    <location>
        <begin position="222"/>
        <end position="246"/>
    </location>
</feature>
<accession>A0A8X7WU13</accession>
<feature type="region of interest" description="Disordered" evidence="8">
    <location>
        <begin position="250"/>
        <end position="294"/>
    </location>
</feature>
<dbReference type="PANTHER" id="PTHR23037">
    <property type="entry name" value="CYTOKINE RECEPTOR"/>
    <property type="match status" value="1"/>
</dbReference>
<sequence length="427" mass="46074">MVSRRTGTRTSRNQVGEYRGEFRAGSARRVRKDAVQALLHEHNRGYQPISWRRFGPVNECPDYVTGGNNSCFFDSKHTQIWEVYCLNVKAWNTFGSQTSDEYCLDVADAVEPDPPVNISYKITNDSFGESGKTVVITWQAPETADVDIGWLTLIYELQFRLSSDPEEWKEKGILREPCMELIDLPSGNYMVRVRCKSKNSGRWSKWSRPITMFIPSEKSKGTLLALNLTTGISITAIVVIGFGGAFHGKSAEENPTSPERSGLQSRCRDGQPGRAAAQKATPQAGPRMTGSGGKCPALQSSPFGSVLPLFLQGGTNRIASVAGARRHGLSAARTGGSKEGCGNGAAAAQGIAAATTLGEEARLRTRAGKARWPRPDVPPLTGTGLAGVSCVPADDWIEAGPRNASLVPNRDPIGPEGVAQRRQARGS</sequence>
<dbReference type="Gene3D" id="2.60.40.10">
    <property type="entry name" value="Immunoglobulins"/>
    <property type="match status" value="2"/>
</dbReference>
<dbReference type="InterPro" id="IPR003961">
    <property type="entry name" value="FN3_dom"/>
</dbReference>
<evidence type="ECO:0000256" key="3">
    <source>
        <dbReference type="ARBA" id="ARBA00022729"/>
    </source>
</evidence>
<evidence type="ECO:0000256" key="6">
    <source>
        <dbReference type="ARBA" id="ARBA00023170"/>
    </source>
</evidence>
<evidence type="ECO:0000256" key="7">
    <source>
        <dbReference type="ARBA" id="ARBA00023180"/>
    </source>
</evidence>
<feature type="non-terminal residue" evidence="11">
    <location>
        <position position="427"/>
    </location>
</feature>
<evidence type="ECO:0000313" key="11">
    <source>
        <dbReference type="EMBL" id="KAG2456588.1"/>
    </source>
</evidence>
<protein>
    <submittedName>
        <fullName evidence="11">PRLR protein</fullName>
    </submittedName>
</protein>
<evidence type="ECO:0000256" key="2">
    <source>
        <dbReference type="ARBA" id="ARBA00022692"/>
    </source>
</evidence>
<comment type="subcellular location">
    <subcellularLocation>
        <location evidence="1">Membrane</location>
        <topology evidence="1">Single-pass type I membrane protein</topology>
    </subcellularLocation>
</comment>
<keyword evidence="2 9" id="KW-0812">Transmembrane</keyword>
<evidence type="ECO:0000313" key="12">
    <source>
        <dbReference type="Proteomes" id="UP000886611"/>
    </source>
</evidence>
<evidence type="ECO:0000256" key="5">
    <source>
        <dbReference type="ARBA" id="ARBA00023136"/>
    </source>
</evidence>
<feature type="compositionally biased region" description="Polar residues" evidence="8">
    <location>
        <begin position="253"/>
        <end position="264"/>
    </location>
</feature>
<dbReference type="GO" id="GO:0009897">
    <property type="term" value="C:external side of plasma membrane"/>
    <property type="evidence" value="ECO:0007669"/>
    <property type="project" value="TreeGrafter"/>
</dbReference>
<dbReference type="InterPro" id="IPR013783">
    <property type="entry name" value="Ig-like_fold"/>
</dbReference>
<dbReference type="PANTHER" id="PTHR23037:SF46">
    <property type="entry name" value="INTERLEUKIN 5 RECEPTOR SUBUNIT ALPHA"/>
    <property type="match status" value="1"/>
</dbReference>
<dbReference type="GO" id="GO:0004896">
    <property type="term" value="F:cytokine receptor activity"/>
    <property type="evidence" value="ECO:0007669"/>
    <property type="project" value="TreeGrafter"/>
</dbReference>
<feature type="non-terminal residue" evidence="11">
    <location>
        <position position="1"/>
    </location>
</feature>
<dbReference type="Proteomes" id="UP000886611">
    <property type="component" value="Unassembled WGS sequence"/>
</dbReference>
<gene>
    <name evidence="11" type="primary">Prlr_0</name>
    <name evidence="11" type="ORF">GTO96_0013243</name>
</gene>
<proteinExistence type="predicted"/>
<dbReference type="AlphaFoldDB" id="A0A8X7WU13"/>
<evidence type="ECO:0000256" key="4">
    <source>
        <dbReference type="ARBA" id="ARBA00022989"/>
    </source>
</evidence>
<dbReference type="PROSITE" id="PS50853">
    <property type="entry name" value="FN3"/>
    <property type="match status" value="1"/>
</dbReference>
<reference evidence="11 12" key="1">
    <citation type="journal article" date="2021" name="Cell">
        <title>Tracing the genetic footprints of vertebrate landing in non-teleost ray-finned fishes.</title>
        <authorList>
            <person name="Bi X."/>
            <person name="Wang K."/>
            <person name="Yang L."/>
            <person name="Pan H."/>
            <person name="Jiang H."/>
            <person name="Wei Q."/>
            <person name="Fang M."/>
            <person name="Yu H."/>
            <person name="Zhu C."/>
            <person name="Cai Y."/>
            <person name="He Y."/>
            <person name="Gan X."/>
            <person name="Zeng H."/>
            <person name="Yu D."/>
            <person name="Zhu Y."/>
            <person name="Jiang H."/>
            <person name="Qiu Q."/>
            <person name="Yang H."/>
            <person name="Zhang Y.E."/>
            <person name="Wang W."/>
            <person name="Zhu M."/>
            <person name="He S."/>
            <person name="Zhang G."/>
        </authorList>
    </citation>
    <scope>NUCLEOTIDE SEQUENCE [LARGE SCALE GENOMIC DNA]</scope>
    <source>
        <strain evidence="11">Bchr_013</strain>
    </source>
</reference>
<dbReference type="SUPFAM" id="SSF49265">
    <property type="entry name" value="Fibronectin type III"/>
    <property type="match status" value="2"/>
</dbReference>
<keyword evidence="7" id="KW-0325">Glycoprotein</keyword>
<feature type="domain" description="Fibronectin type-III" evidence="10">
    <location>
        <begin position="114"/>
        <end position="217"/>
    </location>
</feature>
<comment type="caution">
    <text evidence="11">The sequence shown here is derived from an EMBL/GenBank/DDBJ whole genome shotgun (WGS) entry which is preliminary data.</text>
</comment>
<keyword evidence="12" id="KW-1185">Reference proteome</keyword>
<keyword evidence="3" id="KW-0732">Signal</keyword>
<evidence type="ECO:0000256" key="1">
    <source>
        <dbReference type="ARBA" id="ARBA00004479"/>
    </source>
</evidence>
<evidence type="ECO:0000259" key="10">
    <source>
        <dbReference type="PROSITE" id="PS50853"/>
    </source>
</evidence>
<organism evidence="11 12">
    <name type="scientific">Polypterus senegalus</name>
    <name type="common">Senegal bichir</name>
    <dbReference type="NCBI Taxonomy" id="55291"/>
    <lineage>
        <taxon>Eukaryota</taxon>
        <taxon>Metazoa</taxon>
        <taxon>Chordata</taxon>
        <taxon>Craniata</taxon>
        <taxon>Vertebrata</taxon>
        <taxon>Euteleostomi</taxon>
        <taxon>Actinopterygii</taxon>
        <taxon>Polypteriformes</taxon>
        <taxon>Polypteridae</taxon>
        <taxon>Polypterus</taxon>
    </lineage>
</organism>
<evidence type="ECO:0000256" key="8">
    <source>
        <dbReference type="SAM" id="MobiDB-lite"/>
    </source>
</evidence>
<keyword evidence="6" id="KW-0675">Receptor</keyword>
<dbReference type="EMBL" id="JAATIS010008602">
    <property type="protein sequence ID" value="KAG2456588.1"/>
    <property type="molecule type" value="Genomic_DNA"/>
</dbReference>
<keyword evidence="5 9" id="KW-0472">Membrane</keyword>
<dbReference type="InterPro" id="IPR036116">
    <property type="entry name" value="FN3_sf"/>
</dbReference>
<keyword evidence="4 9" id="KW-1133">Transmembrane helix</keyword>
<feature type="region of interest" description="Disordered" evidence="8">
    <location>
        <begin position="400"/>
        <end position="427"/>
    </location>
</feature>
<evidence type="ECO:0000256" key="9">
    <source>
        <dbReference type="SAM" id="Phobius"/>
    </source>
</evidence>
<name>A0A8X7WU13_POLSE</name>